<keyword evidence="8" id="KW-1185">Reference proteome</keyword>
<name>A0ABY5L587_9CELL</name>
<gene>
    <name evidence="7" type="ORF">NP064_08210</name>
</gene>
<dbReference type="InterPro" id="IPR017900">
    <property type="entry name" value="4Fe4S_Fe_S_CS"/>
</dbReference>
<dbReference type="PROSITE" id="PS00198">
    <property type="entry name" value="4FE4S_FER_1"/>
    <property type="match status" value="1"/>
</dbReference>
<dbReference type="PIRSF" id="PIRSF036548">
    <property type="entry name" value="Fdx_FixX"/>
    <property type="match status" value="1"/>
</dbReference>
<evidence type="ECO:0000313" key="8">
    <source>
        <dbReference type="Proteomes" id="UP001316189"/>
    </source>
</evidence>
<keyword evidence="3" id="KW-0249">Electron transport</keyword>
<evidence type="ECO:0000256" key="3">
    <source>
        <dbReference type="ARBA" id="ARBA00022982"/>
    </source>
</evidence>
<evidence type="ECO:0000256" key="1">
    <source>
        <dbReference type="ARBA" id="ARBA00022448"/>
    </source>
</evidence>
<accession>A0ABY5L587</accession>
<feature type="domain" description="4Fe-4S ferredoxin-type" evidence="6">
    <location>
        <begin position="22"/>
        <end position="54"/>
    </location>
</feature>
<organism evidence="7 8">
    <name type="scientific">Cellulomonas chengniuliangii</name>
    <dbReference type="NCBI Taxonomy" id="2968084"/>
    <lineage>
        <taxon>Bacteria</taxon>
        <taxon>Bacillati</taxon>
        <taxon>Actinomycetota</taxon>
        <taxon>Actinomycetes</taxon>
        <taxon>Micrococcales</taxon>
        <taxon>Cellulomonadaceae</taxon>
        <taxon>Cellulomonas</taxon>
    </lineage>
</organism>
<evidence type="ECO:0000259" key="6">
    <source>
        <dbReference type="PROSITE" id="PS51379"/>
    </source>
</evidence>
<dbReference type="Pfam" id="PF13237">
    <property type="entry name" value="Fer4_10"/>
    <property type="match status" value="1"/>
</dbReference>
<evidence type="ECO:0000256" key="2">
    <source>
        <dbReference type="ARBA" id="ARBA00022723"/>
    </source>
</evidence>
<reference evidence="7 8" key="1">
    <citation type="submission" date="2022-07" db="EMBL/GenBank/DDBJ databases">
        <title>Novel species in genus cellulomonas.</title>
        <authorList>
            <person name="Ye L."/>
        </authorList>
    </citation>
    <scope>NUCLEOTIDE SEQUENCE [LARGE SCALE GENOMIC DNA]</scope>
    <source>
        <strain evidence="8">zg-Y338</strain>
    </source>
</reference>
<dbReference type="Proteomes" id="UP001316189">
    <property type="component" value="Chromosome"/>
</dbReference>
<keyword evidence="4" id="KW-0408">Iron</keyword>
<evidence type="ECO:0000256" key="4">
    <source>
        <dbReference type="ARBA" id="ARBA00023004"/>
    </source>
</evidence>
<dbReference type="PROSITE" id="PS51379">
    <property type="entry name" value="4FE4S_FER_2"/>
    <property type="match status" value="1"/>
</dbReference>
<evidence type="ECO:0000313" key="7">
    <source>
        <dbReference type="EMBL" id="UUI76841.1"/>
    </source>
</evidence>
<evidence type="ECO:0000256" key="5">
    <source>
        <dbReference type="ARBA" id="ARBA00023014"/>
    </source>
</evidence>
<dbReference type="EMBL" id="CP101988">
    <property type="protein sequence ID" value="UUI76841.1"/>
    <property type="molecule type" value="Genomic_DNA"/>
</dbReference>
<dbReference type="PANTHER" id="PTHR43082:SF3">
    <property type="entry name" value="FERREDOXIN-LIKE PROTEIN YDIT"/>
    <property type="match status" value="1"/>
</dbReference>
<dbReference type="RefSeq" id="WP_227569148.1">
    <property type="nucleotide sequence ID" value="NZ_CP101988.1"/>
</dbReference>
<keyword evidence="5" id="KW-0411">Iron-sulfur</keyword>
<keyword evidence="1" id="KW-0813">Transport</keyword>
<dbReference type="InterPro" id="IPR017896">
    <property type="entry name" value="4Fe4S_Fe-S-bd"/>
</dbReference>
<dbReference type="InterPro" id="IPR012206">
    <property type="entry name" value="Fd_FixX"/>
</dbReference>
<keyword evidence="2" id="KW-0479">Metal-binding</keyword>
<sequence length="101" mass="11332">MTRKSVDELLATTRFETDEHNAHIVIDPQACRTCPSDRACVTSCPAQRYVWDEAADQMRFDHVGCLECGNCRLVCERLRLGAEGYSWNYPATGAGVSYRQG</sequence>
<dbReference type="SUPFAM" id="SSF54862">
    <property type="entry name" value="4Fe-4S ferredoxins"/>
    <property type="match status" value="1"/>
</dbReference>
<dbReference type="PANTHER" id="PTHR43082">
    <property type="entry name" value="FERREDOXIN-LIKE"/>
    <property type="match status" value="1"/>
</dbReference>
<protein>
    <submittedName>
        <fullName evidence="7">4Fe-4S dicluster domain-containing protein</fullName>
    </submittedName>
</protein>
<proteinExistence type="predicted"/>
<dbReference type="Gene3D" id="3.30.70.20">
    <property type="match status" value="1"/>
</dbReference>